<reference evidence="1 2" key="1">
    <citation type="journal article" date="2019" name="Emerg. Microbes Infect.">
        <title>Comprehensive subspecies identification of 175 nontuberculous mycobacteria species based on 7547 genomic profiles.</title>
        <authorList>
            <person name="Matsumoto Y."/>
            <person name="Kinjo T."/>
            <person name="Motooka D."/>
            <person name="Nabeya D."/>
            <person name="Jung N."/>
            <person name="Uechi K."/>
            <person name="Horii T."/>
            <person name="Iida T."/>
            <person name="Fujita J."/>
            <person name="Nakamura S."/>
        </authorList>
    </citation>
    <scope>NUCLEOTIDE SEQUENCE [LARGE SCALE GENOMIC DNA]</scope>
    <source>
        <strain evidence="1 2">JCM 18538</strain>
    </source>
</reference>
<proteinExistence type="predicted"/>
<dbReference type="Proteomes" id="UP000467428">
    <property type="component" value="Chromosome"/>
</dbReference>
<protein>
    <recommendedName>
        <fullName evidence="3">Phage portal protein</fullName>
    </recommendedName>
</protein>
<dbReference type="InterPro" id="IPR021145">
    <property type="entry name" value="Portal_protein_SPP1_Gp6-like"/>
</dbReference>
<name>A0A7I7RU82_9MYCO</name>
<sequence>MTDDFIALLQALDSHQYRYGLLDNYFQGVSPLSFLSREAKVALQNFEQISSNLCRTAVVSLQERLRLSGVTGADAWSLFEYSDLDQLAAQVHRDALLYGVGYVLCWTDASGRPRATVESPKQVAVTRDPVTREIVSAVKRVRTAKTTEAWVYYPDRVEHWTANTPSAGNAGFELVNKIPHALGCVPIVAIGHEDEPSAIDDLLSIQDGVNKLLTDMLIASEYAGRPRRFASGIELTEKPVIDDVTGLPVLDPVSGEAVTEAVNPFPEENRMMVSEDASSRFGALPAADLKTFESGIRVLISAAMMVSGLPAHYVGLLQDSVMSADALRAAEAALVARAEARQRQYGVGWEAVARLLVAIRDGVDPDTVTARVVWSPADTRSEAQSADAAVKLFQAGLLSRSGCLKRLGLTADEIVEELKNSTNEAMAVADARAANMASEIGALSRSKPAA</sequence>
<dbReference type="KEGG" id="marz:MARA_12190"/>
<organism evidence="1 2">
    <name type="scientific">Mycolicibacterium arabiense</name>
    <dbReference type="NCBI Taxonomy" id="1286181"/>
    <lineage>
        <taxon>Bacteria</taxon>
        <taxon>Bacillati</taxon>
        <taxon>Actinomycetota</taxon>
        <taxon>Actinomycetes</taxon>
        <taxon>Mycobacteriales</taxon>
        <taxon>Mycobacteriaceae</taxon>
        <taxon>Mycolicibacterium</taxon>
    </lineage>
</organism>
<evidence type="ECO:0000313" key="1">
    <source>
        <dbReference type="EMBL" id="BBY47751.1"/>
    </source>
</evidence>
<dbReference type="RefSeq" id="WP_163917637.1">
    <property type="nucleotide sequence ID" value="NZ_AP022593.1"/>
</dbReference>
<gene>
    <name evidence="1" type="ORF">MARA_12190</name>
</gene>
<keyword evidence="2" id="KW-1185">Reference proteome</keyword>
<evidence type="ECO:0008006" key="3">
    <source>
        <dbReference type="Google" id="ProtNLM"/>
    </source>
</evidence>
<accession>A0A7I7RU82</accession>
<dbReference type="Pfam" id="PF05133">
    <property type="entry name" value="SPP1_portal"/>
    <property type="match status" value="1"/>
</dbReference>
<dbReference type="AlphaFoldDB" id="A0A7I7RU82"/>
<dbReference type="EMBL" id="AP022593">
    <property type="protein sequence ID" value="BBY47751.1"/>
    <property type="molecule type" value="Genomic_DNA"/>
</dbReference>
<evidence type="ECO:0000313" key="2">
    <source>
        <dbReference type="Proteomes" id="UP000467428"/>
    </source>
</evidence>
<geneLocation type="plasmid" evidence="2">
    <name>pjcm18538 dna</name>
</geneLocation>